<evidence type="ECO:0000313" key="2">
    <source>
        <dbReference type="Proteomes" id="UP000242525"/>
    </source>
</evidence>
<dbReference type="Gene3D" id="1.10.8.80">
    <property type="entry name" value="Magnesium chelatase subunit I, C-Terminal domain"/>
    <property type="match status" value="1"/>
</dbReference>
<accession>A0A0J9XD77</accession>
<organism evidence="1 2">
    <name type="scientific">Geotrichum candidum</name>
    <name type="common">Oospora lactis</name>
    <name type="synonym">Dipodascus geotrichum</name>
    <dbReference type="NCBI Taxonomy" id="1173061"/>
    <lineage>
        <taxon>Eukaryota</taxon>
        <taxon>Fungi</taxon>
        <taxon>Dikarya</taxon>
        <taxon>Ascomycota</taxon>
        <taxon>Saccharomycotina</taxon>
        <taxon>Dipodascomycetes</taxon>
        <taxon>Dipodascales</taxon>
        <taxon>Dipodascaceae</taxon>
        <taxon>Geotrichum</taxon>
    </lineage>
</organism>
<dbReference type="Proteomes" id="UP000242525">
    <property type="component" value="Unassembled WGS sequence"/>
</dbReference>
<name>A0A0J9XD77_GEOCN</name>
<comment type="caution">
    <text evidence="1">The sequence shown here is derived from an EMBL/GenBank/DDBJ whole genome shotgun (WGS) entry which is preliminary data.</text>
</comment>
<dbReference type="PANTHER" id="PTHR11603">
    <property type="entry name" value="AAA FAMILY ATPASE"/>
    <property type="match status" value="1"/>
</dbReference>
<gene>
    <name evidence="1" type="ORF">BN980_GECA11s01792g</name>
</gene>
<dbReference type="PANTHER" id="PTHR11603:SF132">
    <property type="entry name" value="C2H2-TYPE DOMAIN-CONTAINING PROTEIN"/>
    <property type="match status" value="1"/>
</dbReference>
<dbReference type="InterPro" id="IPR052041">
    <property type="entry name" value="Nucleic_acid_metab_PIN/TRAM"/>
</dbReference>
<keyword evidence="2" id="KW-1185">Reference proteome</keyword>
<evidence type="ECO:0000313" key="1">
    <source>
        <dbReference type="EMBL" id="CDO55481.1"/>
    </source>
</evidence>
<sequence>MSLASLNNKKYEEVLRHYNVNFEATLFTIIEIGFITNQHVILTTDLISEVSKYIQLVSSSVFGILWPEVFSCNENTDWSDIGDAFHNSKVLILTDFNRTCRDVQAYLLEGLMKGVFTFPDKDQGTERVIRLPESFHIFLVNRQDSNDKDNLLYSLKDYFFFQYSFTTEDESDFSIKIRDLEYLPHESITTLITKDDLQSYRTLLSEVKIIPDLKVYMENIVIFLRTHRVVRKGISPRTVKNFDLLVRALCVLDSYSFATPSLISLAARTLFPLKIELVTVQDEPSLHYGSDINLLKKWLPKWNTEMVIEDVLTAVPSPL</sequence>
<dbReference type="AlphaFoldDB" id="A0A0J9XD77"/>
<proteinExistence type="predicted"/>
<dbReference type="EMBL" id="CCBN010000011">
    <property type="protein sequence ID" value="CDO55481.1"/>
    <property type="molecule type" value="Genomic_DNA"/>
</dbReference>
<evidence type="ECO:0008006" key="3">
    <source>
        <dbReference type="Google" id="ProtNLM"/>
    </source>
</evidence>
<dbReference type="OrthoDB" id="5582146at2759"/>
<protein>
    <recommendedName>
        <fullName evidence="3">Magnesium chelatase</fullName>
    </recommendedName>
</protein>
<reference evidence="1" key="1">
    <citation type="submission" date="2014-03" db="EMBL/GenBank/DDBJ databases">
        <authorList>
            <person name="Casaregola S."/>
        </authorList>
    </citation>
    <scope>NUCLEOTIDE SEQUENCE [LARGE SCALE GENOMIC DNA]</scope>
    <source>
        <strain evidence="1">CLIB 918</strain>
    </source>
</reference>